<feature type="transmembrane region" description="Helical" evidence="6">
    <location>
        <begin position="313"/>
        <end position="333"/>
    </location>
</feature>
<dbReference type="GO" id="GO:0016020">
    <property type="term" value="C:membrane"/>
    <property type="evidence" value="ECO:0007669"/>
    <property type="project" value="UniProtKB-SubCell"/>
</dbReference>
<sequence>MTTLSSIQTIELQQPSILTIKPSTHHNDTHAPSPRLSENRQDVDDANVNTASSYVLSLDRAPVSNLKLTLTILQPCVINFFGSFTSGTITVGLPTIASSLSLQRSLYTWPASVYALTSGAMLFSRVGISPLTLLIAGSVGDIIGAHPVELMRIFLLRLFALICGFAQSGVQLVVFRALQGIALAMHIPASVALITASIPAGRARNIGFGCIGMSQPLGYPFGLVLSGLMIEKAGWRSSFYLAGAGILLGAVTSWATLPKQKNESELTGLALLKKLRNEVDWVGGSVASAGLTMLSYVLATISADLSTIRSSTTIALLCVSLCLLIAFPFWMYYREKKGKSALIPNSLWRNLQFASTCAMVALTYGVMNSMPLFSSLYFQEIQNHSTLTTSLYLLPNMVVSVLLNLSVDVFVHRLPARWLIAISSLLCSFAPLMMALVNPQWRYWYLEVWAQVLAPMGRGVLYTVGLIIMSDSFPEKTQALAGAVFSTVGQFGASLGVGICQVVALGVMGPNGDSDMNDDSRDAGPGSEDIGDMLKGYRSTFWTMFGSTLLCVLIAMVGLRKSGNIGVGRRT</sequence>
<organism evidence="7 8">
    <name type="scientific">Setomelanomma holmii</name>
    <dbReference type="NCBI Taxonomy" id="210430"/>
    <lineage>
        <taxon>Eukaryota</taxon>
        <taxon>Fungi</taxon>
        <taxon>Dikarya</taxon>
        <taxon>Ascomycota</taxon>
        <taxon>Pezizomycotina</taxon>
        <taxon>Dothideomycetes</taxon>
        <taxon>Pleosporomycetidae</taxon>
        <taxon>Pleosporales</taxon>
        <taxon>Pleosporineae</taxon>
        <taxon>Phaeosphaeriaceae</taxon>
        <taxon>Setomelanomma</taxon>
    </lineage>
</organism>
<comment type="caution">
    <text evidence="7">The sequence shown here is derived from an EMBL/GenBank/DDBJ whole genome shotgun (WGS) entry which is preliminary data.</text>
</comment>
<feature type="region of interest" description="Disordered" evidence="5">
    <location>
        <begin position="21"/>
        <end position="42"/>
    </location>
</feature>
<dbReference type="Proteomes" id="UP000799777">
    <property type="component" value="Unassembled WGS sequence"/>
</dbReference>
<feature type="transmembrane region" description="Helical" evidence="6">
    <location>
        <begin position="155"/>
        <end position="175"/>
    </location>
</feature>
<dbReference type="PANTHER" id="PTHR42718">
    <property type="entry name" value="MAJOR FACILITATOR SUPERFAMILY MULTIDRUG TRANSPORTER MFSC"/>
    <property type="match status" value="1"/>
</dbReference>
<feature type="transmembrane region" description="Helical" evidence="6">
    <location>
        <begin position="480"/>
        <end position="508"/>
    </location>
</feature>
<dbReference type="AlphaFoldDB" id="A0A9P4LRT9"/>
<feature type="transmembrane region" description="Helical" evidence="6">
    <location>
        <begin position="541"/>
        <end position="559"/>
    </location>
</feature>
<feature type="transmembrane region" description="Helical" evidence="6">
    <location>
        <begin position="448"/>
        <end position="468"/>
    </location>
</feature>
<feature type="transmembrane region" description="Helical" evidence="6">
    <location>
        <begin position="122"/>
        <end position="143"/>
    </location>
</feature>
<dbReference type="GO" id="GO:0022857">
    <property type="term" value="F:transmembrane transporter activity"/>
    <property type="evidence" value="ECO:0007669"/>
    <property type="project" value="InterPro"/>
</dbReference>
<evidence type="ECO:0000256" key="3">
    <source>
        <dbReference type="ARBA" id="ARBA00022989"/>
    </source>
</evidence>
<keyword evidence="2 6" id="KW-0812">Transmembrane</keyword>
<comment type="subcellular location">
    <subcellularLocation>
        <location evidence="1">Membrane</location>
        <topology evidence="1">Multi-pass membrane protein</topology>
    </subcellularLocation>
</comment>
<feature type="transmembrane region" description="Helical" evidence="6">
    <location>
        <begin position="181"/>
        <end position="199"/>
    </location>
</feature>
<dbReference type="InterPro" id="IPR036259">
    <property type="entry name" value="MFS_trans_sf"/>
</dbReference>
<feature type="transmembrane region" description="Helical" evidence="6">
    <location>
        <begin position="279"/>
        <end position="301"/>
    </location>
</feature>
<dbReference type="InterPro" id="IPR011701">
    <property type="entry name" value="MFS"/>
</dbReference>
<evidence type="ECO:0000256" key="4">
    <source>
        <dbReference type="ARBA" id="ARBA00023136"/>
    </source>
</evidence>
<keyword evidence="3 6" id="KW-1133">Transmembrane helix</keyword>
<dbReference type="SUPFAM" id="SSF103473">
    <property type="entry name" value="MFS general substrate transporter"/>
    <property type="match status" value="1"/>
</dbReference>
<accession>A0A9P4LRT9</accession>
<feature type="transmembrane region" description="Helical" evidence="6">
    <location>
        <begin position="418"/>
        <end position="436"/>
    </location>
</feature>
<keyword evidence="4 6" id="KW-0472">Membrane</keyword>
<feature type="transmembrane region" description="Helical" evidence="6">
    <location>
        <begin position="77"/>
        <end position="102"/>
    </location>
</feature>
<evidence type="ECO:0000256" key="1">
    <source>
        <dbReference type="ARBA" id="ARBA00004141"/>
    </source>
</evidence>
<reference evidence="7" key="1">
    <citation type="journal article" date="2020" name="Stud. Mycol.">
        <title>101 Dothideomycetes genomes: a test case for predicting lifestyles and emergence of pathogens.</title>
        <authorList>
            <person name="Haridas S."/>
            <person name="Albert R."/>
            <person name="Binder M."/>
            <person name="Bloem J."/>
            <person name="Labutti K."/>
            <person name="Salamov A."/>
            <person name="Andreopoulos B."/>
            <person name="Baker S."/>
            <person name="Barry K."/>
            <person name="Bills G."/>
            <person name="Bluhm B."/>
            <person name="Cannon C."/>
            <person name="Castanera R."/>
            <person name="Culley D."/>
            <person name="Daum C."/>
            <person name="Ezra D."/>
            <person name="Gonzalez J."/>
            <person name="Henrissat B."/>
            <person name="Kuo A."/>
            <person name="Liang C."/>
            <person name="Lipzen A."/>
            <person name="Lutzoni F."/>
            <person name="Magnuson J."/>
            <person name="Mondo S."/>
            <person name="Nolan M."/>
            <person name="Ohm R."/>
            <person name="Pangilinan J."/>
            <person name="Park H.-J."/>
            <person name="Ramirez L."/>
            <person name="Alfaro M."/>
            <person name="Sun H."/>
            <person name="Tritt A."/>
            <person name="Yoshinaga Y."/>
            <person name="Zwiers L.-H."/>
            <person name="Turgeon B."/>
            <person name="Goodwin S."/>
            <person name="Spatafora J."/>
            <person name="Crous P."/>
            <person name="Grigoriev I."/>
        </authorList>
    </citation>
    <scope>NUCLEOTIDE SEQUENCE</scope>
    <source>
        <strain evidence="7">CBS 110217</strain>
    </source>
</reference>
<evidence type="ECO:0000256" key="5">
    <source>
        <dbReference type="SAM" id="MobiDB-lite"/>
    </source>
</evidence>
<gene>
    <name evidence="7" type="ORF">EK21DRAFT_53685</name>
</gene>
<evidence type="ECO:0000256" key="2">
    <source>
        <dbReference type="ARBA" id="ARBA00022692"/>
    </source>
</evidence>
<feature type="transmembrane region" description="Helical" evidence="6">
    <location>
        <begin position="206"/>
        <end position="227"/>
    </location>
</feature>
<evidence type="ECO:0000256" key="6">
    <source>
        <dbReference type="SAM" id="Phobius"/>
    </source>
</evidence>
<name>A0A9P4LRT9_9PLEO</name>
<dbReference type="Pfam" id="PF07690">
    <property type="entry name" value="MFS_1"/>
    <property type="match status" value="1"/>
</dbReference>
<protein>
    <submittedName>
        <fullName evidence="7">MFS general substrate transporter</fullName>
    </submittedName>
</protein>
<dbReference type="Gene3D" id="1.20.1250.20">
    <property type="entry name" value="MFS general substrate transporter like domains"/>
    <property type="match status" value="2"/>
</dbReference>
<feature type="transmembrane region" description="Helical" evidence="6">
    <location>
        <begin position="353"/>
        <end position="378"/>
    </location>
</feature>
<feature type="transmembrane region" description="Helical" evidence="6">
    <location>
        <begin position="390"/>
        <end position="411"/>
    </location>
</feature>
<evidence type="ECO:0000313" key="8">
    <source>
        <dbReference type="Proteomes" id="UP000799777"/>
    </source>
</evidence>
<feature type="transmembrane region" description="Helical" evidence="6">
    <location>
        <begin position="239"/>
        <end position="258"/>
    </location>
</feature>
<evidence type="ECO:0000313" key="7">
    <source>
        <dbReference type="EMBL" id="KAF2035703.1"/>
    </source>
</evidence>
<dbReference type="PANTHER" id="PTHR42718:SF27">
    <property type="entry name" value="TRANSPORTER, PUTATIVE-RELATED"/>
    <property type="match status" value="1"/>
</dbReference>
<proteinExistence type="predicted"/>
<dbReference type="EMBL" id="ML978156">
    <property type="protein sequence ID" value="KAF2035703.1"/>
    <property type="molecule type" value="Genomic_DNA"/>
</dbReference>
<keyword evidence="8" id="KW-1185">Reference proteome</keyword>
<dbReference type="OrthoDB" id="2130629at2759"/>